<feature type="repeat" description="WD" evidence="3">
    <location>
        <begin position="341"/>
        <end position="382"/>
    </location>
</feature>
<dbReference type="OMA" id="INCIISH"/>
<evidence type="ECO:0000313" key="5">
    <source>
        <dbReference type="EMBL" id="KXS22507.1"/>
    </source>
</evidence>
<dbReference type="SUPFAM" id="SSF50978">
    <property type="entry name" value="WD40 repeat-like"/>
    <property type="match status" value="1"/>
</dbReference>
<dbReference type="PROSITE" id="PS50082">
    <property type="entry name" value="WD_REPEATS_2"/>
    <property type="match status" value="4"/>
</dbReference>
<dbReference type="PANTHER" id="PTHR15653">
    <property type="entry name" value="STRIATIN"/>
    <property type="match status" value="1"/>
</dbReference>
<accession>A0A139B0L5</accession>
<keyword evidence="6" id="KW-1185">Reference proteome</keyword>
<name>A0A139B0L5_GONPJ</name>
<evidence type="ECO:0000313" key="6">
    <source>
        <dbReference type="Proteomes" id="UP000070544"/>
    </source>
</evidence>
<dbReference type="PROSITE" id="PS50294">
    <property type="entry name" value="WD_REPEATS_REGION"/>
    <property type="match status" value="4"/>
</dbReference>
<keyword evidence="1 3" id="KW-0853">WD repeat</keyword>
<dbReference type="CDD" id="cd00200">
    <property type="entry name" value="WD40"/>
    <property type="match status" value="1"/>
</dbReference>
<dbReference type="InterPro" id="IPR015943">
    <property type="entry name" value="WD40/YVTN_repeat-like_dom_sf"/>
</dbReference>
<feature type="repeat" description="WD" evidence="3">
    <location>
        <begin position="131"/>
        <end position="164"/>
    </location>
</feature>
<sequence>MDLTARINPGKLSRAMKSADSYAENRRPGSAGPNGRRVNGRPDDLAALELSEEDTVDVEKKGAAGYAGKIWKPKFALRNHLDTVRAVAWHPTELVLFSAGEDSVAKMWDLRQYGNLKGRRPPTDIEPTYTFRGHTAAVTSLAVSFSGGRTVVYTGGADSTVRAWLAPFGEGGRVRESYASYFDTKTKLHTFVGHSNAVWDVKPHPIPHQYSLLASASADGTVKLWSLPDASGAGGYKLKATIRPPSVKVAPTSLDWCPYDLTKIVVGYTDATARVVDVTKVGQDGDGEVLRFSRPDGSDGTPSSQINRLVAHPTTAVCVAGYEDRYLRFLDMTSGSYAHQMVAHLDGVAAVDIHPSGLTVASGGHDYSIRFWDMNTRVCSQEISAHRRKYDEGVWSVAYRPSVYSGWFASGGADAIAKVYTLDA</sequence>
<dbReference type="STRING" id="1344416.A0A139B0L5"/>
<feature type="repeat" description="WD" evidence="3">
    <location>
        <begin position="77"/>
        <end position="111"/>
    </location>
</feature>
<proteinExistence type="predicted"/>
<dbReference type="InterPro" id="IPR019775">
    <property type="entry name" value="WD40_repeat_CS"/>
</dbReference>
<dbReference type="InterPro" id="IPR020472">
    <property type="entry name" value="WD40_PAC1"/>
</dbReference>
<feature type="repeat" description="WD" evidence="3">
    <location>
        <begin position="191"/>
        <end position="227"/>
    </location>
</feature>
<evidence type="ECO:0000256" key="4">
    <source>
        <dbReference type="SAM" id="MobiDB-lite"/>
    </source>
</evidence>
<evidence type="ECO:0000256" key="2">
    <source>
        <dbReference type="ARBA" id="ARBA00022737"/>
    </source>
</evidence>
<dbReference type="InterPro" id="IPR001680">
    <property type="entry name" value="WD40_rpt"/>
</dbReference>
<dbReference type="EMBL" id="KQ965731">
    <property type="protein sequence ID" value="KXS22507.1"/>
    <property type="molecule type" value="Genomic_DNA"/>
</dbReference>
<dbReference type="InterPro" id="IPR036322">
    <property type="entry name" value="WD40_repeat_dom_sf"/>
</dbReference>
<gene>
    <name evidence="5" type="ORF">M427DRAFT_174098</name>
</gene>
<dbReference type="AlphaFoldDB" id="A0A139B0L5"/>
<dbReference type="Proteomes" id="UP000070544">
    <property type="component" value="Unassembled WGS sequence"/>
</dbReference>
<reference evidence="5 6" key="1">
    <citation type="journal article" date="2015" name="Genome Biol. Evol.">
        <title>Phylogenomic analyses indicate that early fungi evolved digesting cell walls of algal ancestors of land plants.</title>
        <authorList>
            <person name="Chang Y."/>
            <person name="Wang S."/>
            <person name="Sekimoto S."/>
            <person name="Aerts A.L."/>
            <person name="Choi C."/>
            <person name="Clum A."/>
            <person name="LaButti K.M."/>
            <person name="Lindquist E.A."/>
            <person name="Yee Ngan C."/>
            <person name="Ohm R.A."/>
            <person name="Salamov A.A."/>
            <person name="Grigoriev I.V."/>
            <person name="Spatafora J.W."/>
            <person name="Berbee M.L."/>
        </authorList>
    </citation>
    <scope>NUCLEOTIDE SEQUENCE [LARGE SCALE GENOMIC DNA]</scope>
    <source>
        <strain evidence="5 6">JEL478</strain>
    </source>
</reference>
<dbReference type="SMART" id="SM00320">
    <property type="entry name" value="WD40"/>
    <property type="match status" value="7"/>
</dbReference>
<dbReference type="Pfam" id="PF00400">
    <property type="entry name" value="WD40"/>
    <property type="match status" value="5"/>
</dbReference>
<dbReference type="Gene3D" id="2.130.10.10">
    <property type="entry name" value="YVTN repeat-like/Quinoprotein amine dehydrogenase"/>
    <property type="match status" value="2"/>
</dbReference>
<dbReference type="OrthoDB" id="727118at2759"/>
<feature type="region of interest" description="Disordered" evidence="4">
    <location>
        <begin position="1"/>
        <end position="41"/>
    </location>
</feature>
<evidence type="ECO:0000256" key="3">
    <source>
        <dbReference type="PROSITE-ProRule" id="PRU00221"/>
    </source>
</evidence>
<dbReference type="PRINTS" id="PR00320">
    <property type="entry name" value="GPROTEINBRPT"/>
</dbReference>
<dbReference type="PANTHER" id="PTHR15653:SF0">
    <property type="entry name" value="CONNECTOR OF KINASE TO AP-1, ISOFORM E"/>
    <property type="match status" value="1"/>
</dbReference>
<evidence type="ECO:0000256" key="1">
    <source>
        <dbReference type="ARBA" id="ARBA00022574"/>
    </source>
</evidence>
<protein>
    <submittedName>
        <fullName evidence="5">WD40 repeat-like protein</fullName>
    </submittedName>
</protein>
<organism evidence="5 6">
    <name type="scientific">Gonapodya prolifera (strain JEL478)</name>
    <name type="common">Monoblepharis prolifera</name>
    <dbReference type="NCBI Taxonomy" id="1344416"/>
    <lineage>
        <taxon>Eukaryota</taxon>
        <taxon>Fungi</taxon>
        <taxon>Fungi incertae sedis</taxon>
        <taxon>Chytridiomycota</taxon>
        <taxon>Chytridiomycota incertae sedis</taxon>
        <taxon>Monoblepharidomycetes</taxon>
        <taxon>Monoblepharidales</taxon>
        <taxon>Gonapodyaceae</taxon>
        <taxon>Gonapodya</taxon>
    </lineage>
</organism>
<keyword evidence="2" id="KW-0677">Repeat</keyword>
<dbReference type="PROSITE" id="PS00678">
    <property type="entry name" value="WD_REPEATS_1"/>
    <property type="match status" value="2"/>
</dbReference>
<dbReference type="InterPro" id="IPR051488">
    <property type="entry name" value="WD_repeat_striatin"/>
</dbReference>